<keyword evidence="4 15" id="KW-0479">Metal-binding</keyword>
<dbReference type="SUPFAM" id="SSF81624">
    <property type="entry name" value="N-terminal domain of MutM-like DNA repair proteins"/>
    <property type="match status" value="1"/>
</dbReference>
<evidence type="ECO:0000256" key="12">
    <source>
        <dbReference type="ARBA" id="ARBA00023268"/>
    </source>
</evidence>
<evidence type="ECO:0000256" key="9">
    <source>
        <dbReference type="ARBA" id="ARBA00023125"/>
    </source>
</evidence>
<dbReference type="EC" id="3.2.2.23" evidence="15"/>
<dbReference type="SMART" id="SM00898">
    <property type="entry name" value="Fapy_DNA_glyco"/>
    <property type="match status" value="1"/>
</dbReference>
<evidence type="ECO:0000256" key="13">
    <source>
        <dbReference type="ARBA" id="ARBA00023295"/>
    </source>
</evidence>
<evidence type="ECO:0000313" key="18">
    <source>
        <dbReference type="EMBL" id="OWQ93852.1"/>
    </source>
</evidence>
<dbReference type="InterPro" id="IPR010663">
    <property type="entry name" value="Znf_FPG/IleRS"/>
</dbReference>
<comment type="subunit">
    <text evidence="3 15">Monomer.</text>
</comment>
<keyword evidence="7 15" id="KW-0378">Hydrolase</keyword>
<evidence type="ECO:0000256" key="15">
    <source>
        <dbReference type="HAMAP-Rule" id="MF_00103"/>
    </source>
</evidence>
<dbReference type="InterPro" id="IPR012319">
    <property type="entry name" value="FPG_cat"/>
</dbReference>
<dbReference type="InterPro" id="IPR000214">
    <property type="entry name" value="Znf_DNA_glyclase/AP_lyase"/>
</dbReference>
<evidence type="ECO:0000256" key="6">
    <source>
        <dbReference type="ARBA" id="ARBA00022771"/>
    </source>
</evidence>
<dbReference type="OrthoDB" id="9800855at2"/>
<keyword evidence="11 15" id="KW-0456">Lyase</keyword>
<feature type="domain" description="Formamidopyrimidine-DNA glycosylase catalytic" evidence="17">
    <location>
        <begin position="2"/>
        <end position="125"/>
    </location>
</feature>
<dbReference type="InterPro" id="IPR015887">
    <property type="entry name" value="DNA_glyclase_Znf_dom_DNA_BS"/>
</dbReference>
<keyword evidence="6 15" id="KW-0863">Zinc-finger</keyword>
<feature type="active site" description="Schiff-base intermediate with DNA" evidence="15">
    <location>
        <position position="2"/>
    </location>
</feature>
<dbReference type="InterPro" id="IPR020629">
    <property type="entry name" value="FPG_Glyclase"/>
</dbReference>
<feature type="active site" description="Proton donor; for delta-elimination activity" evidence="15">
    <location>
        <position position="275"/>
    </location>
</feature>
<dbReference type="HAMAP" id="MF_00103">
    <property type="entry name" value="Fapy_DNA_glycosyl"/>
    <property type="match status" value="1"/>
</dbReference>
<dbReference type="GO" id="GO:0140078">
    <property type="term" value="F:class I DNA-(apurinic or apyrimidinic site) endonuclease activity"/>
    <property type="evidence" value="ECO:0007669"/>
    <property type="project" value="UniProtKB-EC"/>
</dbReference>
<evidence type="ECO:0000256" key="4">
    <source>
        <dbReference type="ARBA" id="ARBA00022723"/>
    </source>
</evidence>
<dbReference type="InterPro" id="IPR015886">
    <property type="entry name" value="H2TH_FPG"/>
</dbReference>
<comment type="caution">
    <text evidence="18">The sequence shown here is derived from an EMBL/GenBank/DDBJ whole genome shotgun (WGS) entry which is preliminary data.</text>
</comment>
<dbReference type="PROSITE" id="PS51066">
    <property type="entry name" value="ZF_FPG_2"/>
    <property type="match status" value="1"/>
</dbReference>
<dbReference type="SUPFAM" id="SSF46946">
    <property type="entry name" value="S13-like H2TH domain"/>
    <property type="match status" value="1"/>
</dbReference>
<organism evidence="18 19">
    <name type="scientific">Roseateles aquatilis</name>
    <dbReference type="NCBI Taxonomy" id="431061"/>
    <lineage>
        <taxon>Bacteria</taxon>
        <taxon>Pseudomonadati</taxon>
        <taxon>Pseudomonadota</taxon>
        <taxon>Betaproteobacteria</taxon>
        <taxon>Burkholderiales</taxon>
        <taxon>Sphaerotilaceae</taxon>
        <taxon>Roseateles</taxon>
    </lineage>
</organism>
<evidence type="ECO:0000259" key="17">
    <source>
        <dbReference type="PROSITE" id="PS51068"/>
    </source>
</evidence>
<dbReference type="PROSITE" id="PS51068">
    <property type="entry name" value="FPG_CAT"/>
    <property type="match status" value="1"/>
</dbReference>
<feature type="active site" description="Proton donor; for beta-elimination activity" evidence="15">
    <location>
        <position position="56"/>
    </location>
</feature>
<dbReference type="GO" id="GO:0006284">
    <property type="term" value="P:base-excision repair"/>
    <property type="evidence" value="ECO:0007669"/>
    <property type="project" value="InterPro"/>
</dbReference>
<dbReference type="Pfam" id="PF06827">
    <property type="entry name" value="zf-FPG_IleRS"/>
    <property type="match status" value="1"/>
</dbReference>
<dbReference type="EC" id="4.2.99.18" evidence="15"/>
<evidence type="ECO:0000256" key="7">
    <source>
        <dbReference type="ARBA" id="ARBA00022801"/>
    </source>
</evidence>
<dbReference type="GO" id="GO:0008270">
    <property type="term" value="F:zinc ion binding"/>
    <property type="evidence" value="ECO:0007669"/>
    <property type="project" value="UniProtKB-UniRule"/>
</dbReference>
<keyword evidence="10 15" id="KW-0234">DNA repair</keyword>
<keyword evidence="19" id="KW-1185">Reference proteome</keyword>
<keyword evidence="13 15" id="KW-0326">Glycosidase</keyword>
<dbReference type="GO" id="GO:0034039">
    <property type="term" value="F:8-oxo-7,8-dihydroguanine DNA N-glycosylase activity"/>
    <property type="evidence" value="ECO:0007669"/>
    <property type="project" value="TreeGrafter"/>
</dbReference>
<dbReference type="FunFam" id="1.10.8.50:FF:000003">
    <property type="entry name" value="Formamidopyrimidine-DNA glycosylase"/>
    <property type="match status" value="1"/>
</dbReference>
<feature type="binding site" evidence="15">
    <location>
        <position position="122"/>
    </location>
    <ligand>
        <name>DNA</name>
        <dbReference type="ChEBI" id="CHEBI:16991"/>
    </ligand>
</feature>
<sequence length="286" mass="30827">MPELPEVEVTRRSFAQAIAGARVLAVKMGKPLRWPLGIAAQRLVGRRVGQTLRRGKYLWVPLDAPTDGGVAAAGAREPDGGLLMHLGMSGSLAFRELPPAAGPHDHFELVTDRGVLRLTDPRRFGAVVWSEGLDVEPAAKLLARIGLEPFDIDFHGAHLHERFKGRRVAIKQAVLAGDVVVGAGNIYACEALFMAGIDPRMAAGKISKPRADRLAGALRQVLGEALEAGGSTLRDFKDAHGVAGSFQMQARVYGREGEPCRTCGTPIRRIVQGQRSTFFCPACQKR</sequence>
<name>A0A246JMM1_9BURK</name>
<evidence type="ECO:0000256" key="1">
    <source>
        <dbReference type="ARBA" id="ARBA00001668"/>
    </source>
</evidence>
<dbReference type="CDD" id="cd08966">
    <property type="entry name" value="EcFpg-like_N"/>
    <property type="match status" value="1"/>
</dbReference>
<comment type="catalytic activity">
    <reaction evidence="14 15">
        <text>2'-deoxyribonucleotide-(2'-deoxyribose 5'-phosphate)-2'-deoxyribonucleotide-DNA = a 3'-end 2'-deoxyribonucleotide-(2,3-dehydro-2,3-deoxyribose 5'-phosphate)-DNA + a 5'-end 5'-phospho-2'-deoxyribonucleoside-DNA + H(+)</text>
        <dbReference type="Rhea" id="RHEA:66592"/>
        <dbReference type="Rhea" id="RHEA-COMP:13180"/>
        <dbReference type="Rhea" id="RHEA-COMP:16897"/>
        <dbReference type="Rhea" id="RHEA-COMP:17067"/>
        <dbReference type="ChEBI" id="CHEBI:15378"/>
        <dbReference type="ChEBI" id="CHEBI:136412"/>
        <dbReference type="ChEBI" id="CHEBI:157695"/>
        <dbReference type="ChEBI" id="CHEBI:167181"/>
        <dbReference type="EC" id="4.2.99.18"/>
    </reaction>
</comment>
<gene>
    <name evidence="15" type="primary">mutM</name>
    <name evidence="15" type="synonym">fpg</name>
    <name evidence="18" type="ORF">CDN99_05310</name>
</gene>
<evidence type="ECO:0000256" key="8">
    <source>
        <dbReference type="ARBA" id="ARBA00022833"/>
    </source>
</evidence>
<dbReference type="PROSITE" id="PS01242">
    <property type="entry name" value="ZF_FPG_1"/>
    <property type="match status" value="1"/>
</dbReference>
<dbReference type="EMBL" id="NIOF01000001">
    <property type="protein sequence ID" value="OWQ93852.1"/>
    <property type="molecule type" value="Genomic_DNA"/>
</dbReference>
<dbReference type="Pfam" id="PF01149">
    <property type="entry name" value="Fapy_DNA_glyco"/>
    <property type="match status" value="1"/>
</dbReference>
<dbReference type="Proteomes" id="UP000197468">
    <property type="component" value="Unassembled WGS sequence"/>
</dbReference>
<dbReference type="SUPFAM" id="SSF57716">
    <property type="entry name" value="Glucocorticoid receptor-like (DNA-binding domain)"/>
    <property type="match status" value="1"/>
</dbReference>
<feature type="domain" description="FPG-type" evidence="16">
    <location>
        <begin position="251"/>
        <end position="285"/>
    </location>
</feature>
<evidence type="ECO:0000256" key="5">
    <source>
        <dbReference type="ARBA" id="ARBA00022763"/>
    </source>
</evidence>
<keyword evidence="5 15" id="KW-0227">DNA damage</keyword>
<dbReference type="GO" id="GO:0003684">
    <property type="term" value="F:damaged DNA binding"/>
    <property type="evidence" value="ECO:0007669"/>
    <property type="project" value="InterPro"/>
</dbReference>
<protein>
    <recommendedName>
        <fullName evidence="15">Formamidopyrimidine-DNA glycosylase</fullName>
        <shortName evidence="15">Fapy-DNA glycosylase</shortName>
        <ecNumber evidence="15">3.2.2.23</ecNumber>
    </recommendedName>
    <alternativeName>
        <fullName evidence="15">DNA-(apurinic or apyrimidinic site) lyase MutM</fullName>
        <shortName evidence="15">AP lyase MutM</shortName>
        <ecNumber evidence="15">4.2.99.18</ecNumber>
    </alternativeName>
</protein>
<evidence type="ECO:0000256" key="2">
    <source>
        <dbReference type="ARBA" id="ARBA00009409"/>
    </source>
</evidence>
<evidence type="ECO:0000256" key="3">
    <source>
        <dbReference type="ARBA" id="ARBA00011245"/>
    </source>
</evidence>
<evidence type="ECO:0000313" key="19">
    <source>
        <dbReference type="Proteomes" id="UP000197468"/>
    </source>
</evidence>
<proteinExistence type="inferred from homology"/>
<dbReference type="PANTHER" id="PTHR22993">
    <property type="entry name" value="FORMAMIDOPYRIMIDINE-DNA GLYCOSYLASE"/>
    <property type="match status" value="1"/>
</dbReference>
<dbReference type="RefSeq" id="WP_088383185.1">
    <property type="nucleotide sequence ID" value="NZ_NIOF01000001.1"/>
</dbReference>
<accession>A0A246JMM1</accession>
<dbReference type="NCBIfam" id="TIGR00577">
    <property type="entry name" value="fpg"/>
    <property type="match status" value="1"/>
</dbReference>
<feature type="active site" description="Proton donor" evidence="15">
    <location>
        <position position="3"/>
    </location>
</feature>
<feature type="binding site" evidence="15">
    <location>
        <position position="166"/>
    </location>
    <ligand>
        <name>DNA</name>
        <dbReference type="ChEBI" id="CHEBI:16991"/>
    </ligand>
</feature>
<evidence type="ECO:0000259" key="16">
    <source>
        <dbReference type="PROSITE" id="PS51066"/>
    </source>
</evidence>
<comment type="cofactor">
    <cofactor evidence="15">
        <name>Zn(2+)</name>
        <dbReference type="ChEBI" id="CHEBI:29105"/>
    </cofactor>
    <text evidence="15">Binds 1 zinc ion per subunit.</text>
</comment>
<dbReference type="InterPro" id="IPR010979">
    <property type="entry name" value="Ribosomal_uS13-like_H2TH"/>
</dbReference>
<dbReference type="Gene3D" id="3.20.190.10">
    <property type="entry name" value="MutM-like, N-terminal"/>
    <property type="match status" value="1"/>
</dbReference>
<evidence type="ECO:0000256" key="14">
    <source>
        <dbReference type="ARBA" id="ARBA00044632"/>
    </source>
</evidence>
<reference evidence="18 19" key="1">
    <citation type="journal article" date="2008" name="Int. J. Syst. Evol. Microbiol.">
        <title>Description of Roseateles aquatilis sp. nov. and Roseateles terrae sp. nov., in the class Betaproteobacteria, and emended description of the genus Roseateles.</title>
        <authorList>
            <person name="Gomila M."/>
            <person name="Bowien B."/>
            <person name="Falsen E."/>
            <person name="Moore E.R."/>
            <person name="Lalucat J."/>
        </authorList>
    </citation>
    <scope>NUCLEOTIDE SEQUENCE [LARGE SCALE GENOMIC DNA]</scope>
    <source>
        <strain evidence="18 19">CCUG 48205</strain>
    </source>
</reference>
<dbReference type="AlphaFoldDB" id="A0A246JMM1"/>
<dbReference type="InterPro" id="IPR035937">
    <property type="entry name" value="FPG_N"/>
</dbReference>
<dbReference type="NCBIfam" id="NF002211">
    <property type="entry name" value="PRK01103.1"/>
    <property type="match status" value="1"/>
</dbReference>
<feature type="binding site" evidence="15">
    <location>
        <position position="104"/>
    </location>
    <ligand>
        <name>DNA</name>
        <dbReference type="ChEBI" id="CHEBI:16991"/>
    </ligand>
</feature>
<comment type="catalytic activity">
    <reaction evidence="1 15">
        <text>Hydrolysis of DNA containing ring-opened 7-methylguanine residues, releasing 2,6-diamino-4-hydroxy-5-(N-methyl)formamidopyrimidine.</text>
        <dbReference type="EC" id="3.2.2.23"/>
    </reaction>
</comment>
<evidence type="ECO:0000256" key="11">
    <source>
        <dbReference type="ARBA" id="ARBA00023239"/>
    </source>
</evidence>
<dbReference type="Gene3D" id="1.10.8.50">
    <property type="match status" value="1"/>
</dbReference>
<comment type="function">
    <text evidence="15">Involved in base excision repair of DNA damaged by oxidation or by mutagenic agents. Acts as DNA glycosylase that recognizes and removes damaged bases. Has a preference for oxidized purines, such as 7,8-dihydro-8-oxoguanine (8-oxoG). Has AP (apurinic/apyrimidinic) lyase activity and introduces nicks in the DNA strand. Cleaves the DNA backbone by beta-delta elimination to generate a single-strand break at the site of the removed base with both 3'- and 5'-phosphates.</text>
</comment>
<keyword evidence="12 15" id="KW-0511">Multifunctional enzyme</keyword>
<comment type="similarity">
    <text evidence="2 15">Belongs to the FPG family.</text>
</comment>
<dbReference type="Pfam" id="PF06831">
    <property type="entry name" value="H2TH"/>
    <property type="match status" value="1"/>
</dbReference>
<evidence type="ECO:0000256" key="10">
    <source>
        <dbReference type="ARBA" id="ARBA00023204"/>
    </source>
</evidence>
<dbReference type="SMART" id="SM01232">
    <property type="entry name" value="H2TH"/>
    <property type="match status" value="1"/>
</dbReference>
<keyword evidence="8 15" id="KW-0862">Zinc</keyword>
<keyword evidence="9 15" id="KW-0238">DNA-binding</keyword>
<dbReference type="PANTHER" id="PTHR22993:SF9">
    <property type="entry name" value="FORMAMIDOPYRIMIDINE-DNA GLYCOSYLASE"/>
    <property type="match status" value="1"/>
</dbReference>